<dbReference type="VEuPathDB" id="ToxoDB:EPH_0069950"/>
<feature type="region of interest" description="Disordered" evidence="1">
    <location>
        <begin position="1"/>
        <end position="65"/>
    </location>
</feature>
<feature type="compositionally biased region" description="Polar residues" evidence="1">
    <location>
        <begin position="1"/>
        <end position="11"/>
    </location>
</feature>
<sequence>MQMFGPQTSPMSSSNSSSSSSSRDCRNSGLVLQSRSIHMMPASPAASAAASAAAAAAAAKQSNSPQYQVISRAYTIGGPPSQQQAALQFMYQRSSGLGILQPSGLALQQQQQQQQQQQSSAAESSSSLRSSISPLALNSSKFNRPPSLVMPGGAAGKYKYMLS</sequence>
<dbReference type="Proteomes" id="UP000018201">
    <property type="component" value="Unassembled WGS sequence"/>
</dbReference>
<dbReference type="EMBL" id="HG708782">
    <property type="protein sequence ID" value="CDI87937.1"/>
    <property type="molecule type" value="Genomic_DNA"/>
</dbReference>
<evidence type="ECO:0000313" key="2">
    <source>
        <dbReference type="EMBL" id="CDI87937.1"/>
    </source>
</evidence>
<organism evidence="2 3">
    <name type="scientific">Eimeria praecox</name>
    <dbReference type="NCBI Taxonomy" id="51316"/>
    <lineage>
        <taxon>Eukaryota</taxon>
        <taxon>Sar</taxon>
        <taxon>Alveolata</taxon>
        <taxon>Apicomplexa</taxon>
        <taxon>Conoidasida</taxon>
        <taxon>Coccidia</taxon>
        <taxon>Eucoccidiorida</taxon>
        <taxon>Eimeriorina</taxon>
        <taxon>Eimeriidae</taxon>
        <taxon>Eimeria</taxon>
    </lineage>
</organism>
<reference evidence="2" key="1">
    <citation type="submission" date="2013-10" db="EMBL/GenBank/DDBJ databases">
        <title>Genomic analysis of the causative agents of coccidiosis in chickens.</title>
        <authorList>
            <person name="Reid A.J."/>
            <person name="Blake D."/>
            <person name="Billington K."/>
            <person name="Browne H."/>
            <person name="Dunn M."/>
            <person name="Hung S."/>
            <person name="Kawahara F."/>
            <person name="Miranda-Saavedra D."/>
            <person name="Mourier T."/>
            <person name="Nagra H."/>
            <person name="Otto T.D."/>
            <person name="Rawlings N."/>
            <person name="Sanchez A."/>
            <person name="Sanders M."/>
            <person name="Subramaniam C."/>
            <person name="Tay Y."/>
            <person name="Dear P."/>
            <person name="Doerig C."/>
            <person name="Gruber A."/>
            <person name="Parkinson J."/>
            <person name="Shirley M."/>
            <person name="Wan K.L."/>
            <person name="Berriman M."/>
            <person name="Tomley F."/>
            <person name="Pain A."/>
        </authorList>
    </citation>
    <scope>NUCLEOTIDE SEQUENCE [LARGE SCALE GENOMIC DNA]</scope>
    <source>
        <strain evidence="2">Houghton</strain>
    </source>
</reference>
<protein>
    <submittedName>
        <fullName evidence="2">Uncharacterized protein</fullName>
    </submittedName>
</protein>
<feature type="compositionally biased region" description="Low complexity" evidence="1">
    <location>
        <begin position="12"/>
        <end position="22"/>
    </location>
</feature>
<feature type="compositionally biased region" description="Low complexity" evidence="1">
    <location>
        <begin position="41"/>
        <end position="59"/>
    </location>
</feature>
<evidence type="ECO:0000256" key="1">
    <source>
        <dbReference type="SAM" id="MobiDB-lite"/>
    </source>
</evidence>
<dbReference type="AlphaFoldDB" id="U6H7R3"/>
<evidence type="ECO:0000313" key="3">
    <source>
        <dbReference type="Proteomes" id="UP000018201"/>
    </source>
</evidence>
<name>U6H7R3_9EIME</name>
<accession>U6H7R3</accession>
<feature type="region of interest" description="Disordered" evidence="1">
    <location>
        <begin position="136"/>
        <end position="155"/>
    </location>
</feature>
<keyword evidence="3" id="KW-1185">Reference proteome</keyword>
<gene>
    <name evidence="2" type="ORF">EPH_0069950</name>
</gene>
<reference evidence="2" key="2">
    <citation type="submission" date="2013-10" db="EMBL/GenBank/DDBJ databases">
        <authorList>
            <person name="Aslett M."/>
        </authorList>
    </citation>
    <scope>NUCLEOTIDE SEQUENCE [LARGE SCALE GENOMIC DNA]</scope>
    <source>
        <strain evidence="2">Houghton</strain>
    </source>
</reference>
<feature type="region of interest" description="Disordered" evidence="1">
    <location>
        <begin position="102"/>
        <end position="131"/>
    </location>
</feature>
<proteinExistence type="predicted"/>